<dbReference type="EC" id="3.2.1.35" evidence="9"/>
<organism evidence="11 12">
    <name type="scientific">Pleurodeles waltl</name>
    <name type="common">Iberian ribbed newt</name>
    <dbReference type="NCBI Taxonomy" id="8319"/>
    <lineage>
        <taxon>Eukaryota</taxon>
        <taxon>Metazoa</taxon>
        <taxon>Chordata</taxon>
        <taxon>Craniata</taxon>
        <taxon>Vertebrata</taxon>
        <taxon>Euteleostomi</taxon>
        <taxon>Amphibia</taxon>
        <taxon>Batrachia</taxon>
        <taxon>Caudata</taxon>
        <taxon>Salamandroidea</taxon>
        <taxon>Salamandridae</taxon>
        <taxon>Pleurodelinae</taxon>
        <taxon>Pleurodeles</taxon>
    </lineage>
</organism>
<dbReference type="FunFam" id="3.20.20.70:FF:000065">
    <property type="entry name" value="Hyaluronidase"/>
    <property type="match status" value="1"/>
</dbReference>
<dbReference type="AlphaFoldDB" id="A0AAV7N837"/>
<dbReference type="SUPFAM" id="SSF51445">
    <property type="entry name" value="(Trans)glycosidases"/>
    <property type="match status" value="1"/>
</dbReference>
<feature type="disulfide bond" evidence="8">
    <location>
        <begin position="323"/>
        <end position="334"/>
    </location>
</feature>
<comment type="catalytic activity">
    <reaction evidence="1 9">
        <text>Random hydrolysis of (1-&gt;4)-linkages between N-acetyl-beta-D-glucosamine and D-glucuronate residues in hyaluronate.</text>
        <dbReference type="EC" id="3.2.1.35"/>
    </reaction>
</comment>
<dbReference type="GO" id="GO:0004415">
    <property type="term" value="F:hyalurononglucosaminidase activity"/>
    <property type="evidence" value="ECO:0007669"/>
    <property type="project" value="UniProtKB-UniRule"/>
</dbReference>
<dbReference type="EMBL" id="JANPWB010000013">
    <property type="protein sequence ID" value="KAJ1109348.1"/>
    <property type="molecule type" value="Genomic_DNA"/>
</dbReference>
<evidence type="ECO:0000256" key="10">
    <source>
        <dbReference type="SAM" id="MobiDB-lite"/>
    </source>
</evidence>
<keyword evidence="5 9" id="KW-0326">Glycosidase</keyword>
<feature type="active site" description="Proton donor" evidence="6">
    <location>
        <position position="93"/>
    </location>
</feature>
<dbReference type="PANTHER" id="PTHR11769:SF19">
    <property type="entry name" value="HYALURONIDASE-3"/>
    <property type="match status" value="1"/>
</dbReference>
<sequence length="384" mass="43821">MATAGCAKQYGVELPLGVFDIVENRNHHFQGQNMTIFYKNKLGFYPYIAPNGRWINGGLPQNTNLKRHLAKISTDTSHFLELDFKGLAVVDWEEWRPLWNQNWGSKKIYQRASKEWVLRKFPNVPSEKAGHLAKLEFEKAAHSIILKTLRAVERLRPMGLWGFYGFPECFNYAYKNEAIKYDGHCQPATIYKNNQLKWLWEESKAIYPSIYMPEKLMESEQGALYVHHRVKEALRVAEFSLNISTPPVLPYSRVSYKHSFRFLTEVDLVHTIGESAAMGAAGVVLWGGDSFANSDRRCKNLRHNLMSSLGPYVLNVTKAADACSKQLCGHKGRCIRRDPEDFNAFLHLNPQNVHITPGDPEKGGEPEVEGELSAGDLDKMWKSF</sequence>
<evidence type="ECO:0000256" key="2">
    <source>
        <dbReference type="ARBA" id="ARBA00008871"/>
    </source>
</evidence>
<evidence type="ECO:0000256" key="3">
    <source>
        <dbReference type="ARBA" id="ARBA00022801"/>
    </source>
</evidence>
<keyword evidence="12" id="KW-1185">Reference proteome</keyword>
<dbReference type="GO" id="GO:0030214">
    <property type="term" value="P:hyaluronan catabolic process"/>
    <property type="evidence" value="ECO:0007669"/>
    <property type="project" value="TreeGrafter"/>
</dbReference>
<feature type="region of interest" description="Disordered" evidence="10">
    <location>
        <begin position="356"/>
        <end position="377"/>
    </location>
</feature>
<comment type="similarity">
    <text evidence="2 9">Belongs to the glycosyl hydrolase 56 family.</text>
</comment>
<dbReference type="InterPro" id="IPR018155">
    <property type="entry name" value="Hyaluronidase"/>
</dbReference>
<dbReference type="Proteomes" id="UP001066276">
    <property type="component" value="Chromosome 9"/>
</dbReference>
<dbReference type="InterPro" id="IPR013785">
    <property type="entry name" value="Aldolase_TIM"/>
</dbReference>
<comment type="caution">
    <text evidence="11">The sequence shown here is derived from an EMBL/GenBank/DDBJ whole genome shotgun (WGS) entry which is preliminary data.</text>
</comment>
<dbReference type="InterPro" id="IPR017853">
    <property type="entry name" value="GH"/>
</dbReference>
<evidence type="ECO:0000313" key="12">
    <source>
        <dbReference type="Proteomes" id="UP001066276"/>
    </source>
</evidence>
<keyword evidence="3 9" id="KW-0378">Hydrolase</keyword>
<proteinExistence type="inferred from homology"/>
<evidence type="ECO:0000256" key="7">
    <source>
        <dbReference type="PIRSR" id="PIRSR038193-2"/>
    </source>
</evidence>
<dbReference type="Gene3D" id="3.20.20.70">
    <property type="entry name" value="Aldolase class I"/>
    <property type="match status" value="1"/>
</dbReference>
<protein>
    <recommendedName>
        <fullName evidence="9">Hyaluronidase</fullName>
        <ecNumber evidence="9">3.2.1.35</ecNumber>
    </recommendedName>
</protein>
<feature type="disulfide bond" evidence="8">
    <location>
        <begin position="169"/>
        <end position="185"/>
    </location>
</feature>
<feature type="non-terminal residue" evidence="11">
    <location>
        <position position="384"/>
    </location>
</feature>
<gene>
    <name evidence="11" type="ORF">NDU88_006710</name>
</gene>
<evidence type="ECO:0000256" key="5">
    <source>
        <dbReference type="ARBA" id="ARBA00023295"/>
    </source>
</evidence>
<evidence type="ECO:0000256" key="9">
    <source>
        <dbReference type="RuleBase" id="RU610713"/>
    </source>
</evidence>
<evidence type="ECO:0000256" key="8">
    <source>
        <dbReference type="PIRSR" id="PIRSR038193-3"/>
    </source>
</evidence>
<dbReference type="GO" id="GO:0005975">
    <property type="term" value="P:carbohydrate metabolic process"/>
    <property type="evidence" value="ECO:0007669"/>
    <property type="project" value="InterPro"/>
</dbReference>
<evidence type="ECO:0000256" key="4">
    <source>
        <dbReference type="ARBA" id="ARBA00023157"/>
    </source>
</evidence>
<evidence type="ECO:0000256" key="1">
    <source>
        <dbReference type="ARBA" id="ARBA00000251"/>
    </source>
</evidence>
<dbReference type="GO" id="GO:0001669">
    <property type="term" value="C:acrosomal vesicle"/>
    <property type="evidence" value="ECO:0007669"/>
    <property type="project" value="TreeGrafter"/>
</dbReference>
<feature type="disulfide bond" evidence="8">
    <location>
        <begin position="6"/>
        <end position="298"/>
    </location>
</feature>
<dbReference type="PRINTS" id="PR00846">
    <property type="entry name" value="GLHYDRLASE56"/>
</dbReference>
<dbReference type="PIRSF" id="PIRSF038193">
    <property type="entry name" value="Hyaluronidase"/>
    <property type="match status" value="1"/>
</dbReference>
<evidence type="ECO:0000256" key="6">
    <source>
        <dbReference type="PIRSR" id="PIRSR038193-1"/>
    </source>
</evidence>
<reference evidence="11" key="1">
    <citation type="journal article" date="2022" name="bioRxiv">
        <title>Sequencing and chromosome-scale assembly of the giantPleurodeles waltlgenome.</title>
        <authorList>
            <person name="Brown T."/>
            <person name="Elewa A."/>
            <person name="Iarovenko S."/>
            <person name="Subramanian E."/>
            <person name="Araus A.J."/>
            <person name="Petzold A."/>
            <person name="Susuki M."/>
            <person name="Suzuki K.-i.T."/>
            <person name="Hayashi T."/>
            <person name="Toyoda A."/>
            <person name="Oliveira C."/>
            <person name="Osipova E."/>
            <person name="Leigh N.D."/>
            <person name="Simon A."/>
            <person name="Yun M.H."/>
        </authorList>
    </citation>
    <scope>NUCLEOTIDE SEQUENCE</scope>
    <source>
        <strain evidence="11">20211129_DDA</strain>
        <tissue evidence="11">Liver</tissue>
    </source>
</reference>
<feature type="glycosylation site" description="N-linked (GlcNAc...) asparagine" evidence="7">
    <location>
        <position position="315"/>
    </location>
</feature>
<accession>A0AAV7N837</accession>
<dbReference type="PANTHER" id="PTHR11769">
    <property type="entry name" value="HYALURONIDASE"/>
    <property type="match status" value="1"/>
</dbReference>
<dbReference type="Pfam" id="PF01630">
    <property type="entry name" value="Glyco_hydro_56"/>
    <property type="match status" value="1"/>
</dbReference>
<keyword evidence="4 8" id="KW-1015">Disulfide bond</keyword>
<evidence type="ECO:0000313" key="11">
    <source>
        <dbReference type="EMBL" id="KAJ1109348.1"/>
    </source>
</evidence>
<name>A0AAV7N837_PLEWA</name>